<dbReference type="Proteomes" id="UP000038010">
    <property type="component" value="Unassembled WGS sequence"/>
</dbReference>
<dbReference type="EMBL" id="LFJN01000010">
    <property type="protein sequence ID" value="KPI41178.1"/>
    <property type="molecule type" value="Genomic_DNA"/>
</dbReference>
<dbReference type="Pfam" id="PF00781">
    <property type="entry name" value="DAGK_cat"/>
    <property type="match status" value="1"/>
</dbReference>
<sequence length="396" mass="42820">MATSPPLPPHLLPDRQIYVIISTASGARSASSYYASTLEPLLSTHSITHIVHTTTSATSIIDLITAKILPACTKGAKQTILLLSGDGGPATLSTHTYDNRVGSIFVRPVLVLFPLGTANALAWSSGLAADPVKVMLEGRARPLPQFEARFSPGSRLVVDEGRKREKLGLNYDDDAAVVYGAVVFSWGLHASLVSMSDTTEYRKHGVERFKMAAGKLLEEAHQYKARVKVRRQRGGEWEELVYPSPSPSDTTTAESAESTQPLPADTHAYILTSLVSNLEQTFKISPSSTPLSSSLRLVAIRPPTPQSTTAAEITRILTLAYQDGAHVKDPSVLYEEIDGLRIEFLEQEGIYREVCVDGKIIEVAGDGKEGSGWAEVNMLPGMGMDGRRVVEVVVPI</sequence>
<dbReference type="OrthoDB" id="3853857at2759"/>
<keyword evidence="4" id="KW-1185">Reference proteome</keyword>
<proteinExistence type="predicted"/>
<dbReference type="InterPro" id="IPR050187">
    <property type="entry name" value="Lipid_Phosphate_FormReg"/>
</dbReference>
<gene>
    <name evidence="3" type="ORF">AB675_7953</name>
</gene>
<dbReference type="GO" id="GO:0016020">
    <property type="term" value="C:membrane"/>
    <property type="evidence" value="ECO:0007669"/>
    <property type="project" value="TreeGrafter"/>
</dbReference>
<dbReference type="GO" id="GO:0001727">
    <property type="term" value="F:lipid kinase activity"/>
    <property type="evidence" value="ECO:0007669"/>
    <property type="project" value="TreeGrafter"/>
</dbReference>
<evidence type="ECO:0000259" key="2">
    <source>
        <dbReference type="Pfam" id="PF00781"/>
    </source>
</evidence>
<protein>
    <recommendedName>
        <fullName evidence="2">DAGKc domain-containing protein</fullName>
    </recommendedName>
</protein>
<accession>A0A0N0NN71</accession>
<feature type="domain" description="DAGKc" evidence="2">
    <location>
        <begin position="17"/>
        <end position="135"/>
    </location>
</feature>
<dbReference type="VEuPathDB" id="FungiDB:AB675_7953"/>
<dbReference type="SUPFAM" id="SSF111331">
    <property type="entry name" value="NAD kinase/diacylglycerol kinase-like"/>
    <property type="match status" value="1"/>
</dbReference>
<name>A0A0N0NN71_9EURO</name>
<dbReference type="GeneID" id="28740239"/>
<dbReference type="Gene3D" id="3.40.50.10330">
    <property type="entry name" value="Probable inorganic polyphosphate/atp-NAD kinase, domain 1"/>
    <property type="match status" value="1"/>
</dbReference>
<dbReference type="RefSeq" id="XP_018001141.1">
    <property type="nucleotide sequence ID" value="XM_018148359.1"/>
</dbReference>
<dbReference type="GO" id="GO:0046512">
    <property type="term" value="P:sphingosine biosynthetic process"/>
    <property type="evidence" value="ECO:0007669"/>
    <property type="project" value="TreeGrafter"/>
</dbReference>
<dbReference type="Gene3D" id="2.60.200.40">
    <property type="match status" value="1"/>
</dbReference>
<evidence type="ECO:0000313" key="4">
    <source>
        <dbReference type="Proteomes" id="UP000038010"/>
    </source>
</evidence>
<dbReference type="InterPro" id="IPR017438">
    <property type="entry name" value="ATP-NAD_kinase_N"/>
</dbReference>
<evidence type="ECO:0000256" key="1">
    <source>
        <dbReference type="SAM" id="MobiDB-lite"/>
    </source>
</evidence>
<dbReference type="InterPro" id="IPR001206">
    <property type="entry name" value="Diacylglycerol_kinase_cat_dom"/>
</dbReference>
<dbReference type="InterPro" id="IPR016064">
    <property type="entry name" value="NAD/diacylglycerol_kinase_sf"/>
</dbReference>
<feature type="compositionally biased region" description="Low complexity" evidence="1">
    <location>
        <begin position="247"/>
        <end position="261"/>
    </location>
</feature>
<dbReference type="AlphaFoldDB" id="A0A0N0NN71"/>
<evidence type="ECO:0000313" key="3">
    <source>
        <dbReference type="EMBL" id="KPI41178.1"/>
    </source>
</evidence>
<feature type="region of interest" description="Disordered" evidence="1">
    <location>
        <begin position="239"/>
        <end position="262"/>
    </location>
</feature>
<reference evidence="3 4" key="1">
    <citation type="submission" date="2015-06" db="EMBL/GenBank/DDBJ databases">
        <title>Draft genome of the ant-associated black yeast Phialophora attae CBS 131958.</title>
        <authorList>
            <person name="Moreno L.F."/>
            <person name="Stielow B.J."/>
            <person name="de Hoog S."/>
            <person name="Vicente V.A."/>
            <person name="Weiss V.A."/>
            <person name="de Vries M."/>
            <person name="Cruz L.M."/>
            <person name="Souza E.M."/>
        </authorList>
    </citation>
    <scope>NUCLEOTIDE SEQUENCE [LARGE SCALE GENOMIC DNA]</scope>
    <source>
        <strain evidence="3 4">CBS 131958</strain>
    </source>
</reference>
<dbReference type="GO" id="GO:0005737">
    <property type="term" value="C:cytoplasm"/>
    <property type="evidence" value="ECO:0007669"/>
    <property type="project" value="TreeGrafter"/>
</dbReference>
<organism evidence="3 4">
    <name type="scientific">Cyphellophora attinorum</name>
    <dbReference type="NCBI Taxonomy" id="1664694"/>
    <lineage>
        <taxon>Eukaryota</taxon>
        <taxon>Fungi</taxon>
        <taxon>Dikarya</taxon>
        <taxon>Ascomycota</taxon>
        <taxon>Pezizomycotina</taxon>
        <taxon>Eurotiomycetes</taxon>
        <taxon>Chaetothyriomycetidae</taxon>
        <taxon>Chaetothyriales</taxon>
        <taxon>Cyphellophoraceae</taxon>
        <taxon>Cyphellophora</taxon>
    </lineage>
</organism>
<dbReference type="PANTHER" id="PTHR12358:SF108">
    <property type="entry name" value="DAGKC DOMAIN-CONTAINING PROTEIN"/>
    <property type="match status" value="1"/>
</dbReference>
<comment type="caution">
    <text evidence="3">The sequence shown here is derived from an EMBL/GenBank/DDBJ whole genome shotgun (WGS) entry which is preliminary data.</text>
</comment>
<dbReference type="PANTHER" id="PTHR12358">
    <property type="entry name" value="SPHINGOSINE KINASE"/>
    <property type="match status" value="1"/>
</dbReference>